<protein>
    <recommendedName>
        <fullName evidence="1">NAD-dependent epimerase/dehydratase domain-containing protein</fullName>
    </recommendedName>
</protein>
<dbReference type="EMBL" id="NJES01000258">
    <property type="protein sequence ID" value="PHH74707.1"/>
    <property type="molecule type" value="Genomic_DNA"/>
</dbReference>
<evidence type="ECO:0000313" key="2">
    <source>
        <dbReference type="EMBL" id="PHH74707.1"/>
    </source>
</evidence>
<dbReference type="InterPro" id="IPR036291">
    <property type="entry name" value="NAD(P)-bd_dom_sf"/>
</dbReference>
<dbReference type="SUPFAM" id="SSF51735">
    <property type="entry name" value="NAD(P)-binding Rossmann-fold domains"/>
    <property type="match status" value="1"/>
</dbReference>
<dbReference type="AlphaFoldDB" id="A0A2C5Z137"/>
<organism evidence="2 3">
    <name type="scientific">Ophiocordyceps camponoti-rufipedis</name>
    <dbReference type="NCBI Taxonomy" id="2004952"/>
    <lineage>
        <taxon>Eukaryota</taxon>
        <taxon>Fungi</taxon>
        <taxon>Dikarya</taxon>
        <taxon>Ascomycota</taxon>
        <taxon>Pezizomycotina</taxon>
        <taxon>Sordariomycetes</taxon>
        <taxon>Hypocreomycetidae</taxon>
        <taxon>Hypocreales</taxon>
        <taxon>Ophiocordycipitaceae</taxon>
        <taxon>Ophiocordyceps</taxon>
    </lineage>
</organism>
<dbReference type="GO" id="GO:0044877">
    <property type="term" value="F:protein-containing complex binding"/>
    <property type="evidence" value="ECO:0007669"/>
    <property type="project" value="TreeGrafter"/>
</dbReference>
<dbReference type="GO" id="GO:0005739">
    <property type="term" value="C:mitochondrion"/>
    <property type="evidence" value="ECO:0007669"/>
    <property type="project" value="TreeGrafter"/>
</dbReference>
<dbReference type="PANTHER" id="PTHR12126:SF16">
    <property type="entry name" value="MIOREX COMPLEX COMPONENT 2"/>
    <property type="match status" value="1"/>
</dbReference>
<dbReference type="Proteomes" id="UP000226431">
    <property type="component" value="Unassembled WGS sequence"/>
</dbReference>
<evidence type="ECO:0000259" key="1">
    <source>
        <dbReference type="Pfam" id="PF01370"/>
    </source>
</evidence>
<gene>
    <name evidence="2" type="ORF">CDD80_2893</name>
</gene>
<dbReference type="OrthoDB" id="276721at2759"/>
<dbReference type="STRING" id="2004952.A0A2C5Z137"/>
<dbReference type="Pfam" id="PF01370">
    <property type="entry name" value="Epimerase"/>
    <property type="match status" value="1"/>
</dbReference>
<dbReference type="PANTHER" id="PTHR12126">
    <property type="entry name" value="NADH-UBIQUINONE OXIDOREDUCTASE 39 KDA SUBUNIT-RELATED"/>
    <property type="match status" value="1"/>
</dbReference>
<keyword evidence="3" id="KW-1185">Reference proteome</keyword>
<evidence type="ECO:0000313" key="3">
    <source>
        <dbReference type="Proteomes" id="UP000226431"/>
    </source>
</evidence>
<sequence>MAAAKRIVVCGGSGFLGSRVCKHAVTRGWDVTSISRSGTPNWESVSGSAQTPAWAHQVSWESADILRPSTYAPLLQGASFVVHSMGILLEADYKGLVSGKESPLAAARRLLAGTPAAGRGVNPLEKKAGEDIKPADVKDQLSYEVMNRDSAVALARHAADANVGTFCYVSACAGAPILPSRYISTKREAERAVAENFPRIRSVFVRPPFMYDSSRTVTMGLAAMVGAGAFFNGVTGKIFDGLMGAAGTRPLPVETVAEAIVEALGDDAVRGPIDVPEIMRLAAVKHSATA</sequence>
<dbReference type="Gene3D" id="3.40.50.720">
    <property type="entry name" value="NAD(P)-binding Rossmann-like Domain"/>
    <property type="match status" value="1"/>
</dbReference>
<name>A0A2C5Z137_9HYPO</name>
<dbReference type="InterPro" id="IPR051207">
    <property type="entry name" value="ComplexI_NDUFA9_subunit"/>
</dbReference>
<accession>A0A2C5Z137</accession>
<proteinExistence type="predicted"/>
<comment type="caution">
    <text evidence="2">The sequence shown here is derived from an EMBL/GenBank/DDBJ whole genome shotgun (WGS) entry which is preliminary data.</text>
</comment>
<dbReference type="InterPro" id="IPR001509">
    <property type="entry name" value="Epimerase_deHydtase"/>
</dbReference>
<reference evidence="2 3" key="1">
    <citation type="submission" date="2017-06" db="EMBL/GenBank/DDBJ databases">
        <title>Ant-infecting Ophiocordyceps genomes reveal a high diversity of potential behavioral manipulation genes and a possible major role for enterotoxins.</title>
        <authorList>
            <person name="De Bekker C."/>
            <person name="Evans H.C."/>
            <person name="Brachmann A."/>
            <person name="Hughes D.P."/>
        </authorList>
    </citation>
    <scope>NUCLEOTIDE SEQUENCE [LARGE SCALE GENOMIC DNA]</scope>
    <source>
        <strain evidence="2 3">Map16</strain>
    </source>
</reference>
<feature type="domain" description="NAD-dependent epimerase/dehydratase" evidence="1">
    <location>
        <begin position="7"/>
        <end position="84"/>
    </location>
</feature>